<dbReference type="EMBL" id="BPVZ01000153">
    <property type="protein sequence ID" value="GKV41805.1"/>
    <property type="molecule type" value="Genomic_DNA"/>
</dbReference>
<dbReference type="GO" id="GO:0006952">
    <property type="term" value="P:defense response"/>
    <property type="evidence" value="ECO:0007669"/>
    <property type="project" value="UniProtKB-KW"/>
</dbReference>
<comment type="caution">
    <text evidence="5">The sequence shown here is derived from an EMBL/GenBank/DDBJ whole genome shotgun (WGS) entry which is preliminary data.</text>
</comment>
<evidence type="ECO:0000259" key="4">
    <source>
        <dbReference type="Pfam" id="PF18052"/>
    </source>
</evidence>
<dbReference type="Pfam" id="PF18052">
    <property type="entry name" value="Rx_N"/>
    <property type="match status" value="1"/>
</dbReference>
<protein>
    <recommendedName>
        <fullName evidence="4">Disease resistance N-terminal domain-containing protein</fullName>
    </recommendedName>
</protein>
<proteinExistence type="predicted"/>
<keyword evidence="3" id="KW-0611">Plant defense</keyword>
<feature type="domain" description="Disease resistance N-terminal" evidence="4">
    <location>
        <begin position="21"/>
        <end position="72"/>
    </location>
</feature>
<dbReference type="AlphaFoldDB" id="A0AAV5LX65"/>
<evidence type="ECO:0000313" key="6">
    <source>
        <dbReference type="Proteomes" id="UP001054252"/>
    </source>
</evidence>
<keyword evidence="6" id="KW-1185">Reference proteome</keyword>
<name>A0AAV5LX65_9ROSI</name>
<evidence type="ECO:0000256" key="3">
    <source>
        <dbReference type="ARBA" id="ARBA00022821"/>
    </source>
</evidence>
<keyword evidence="1" id="KW-0677">Repeat</keyword>
<dbReference type="GO" id="GO:0000166">
    <property type="term" value="F:nucleotide binding"/>
    <property type="evidence" value="ECO:0007669"/>
    <property type="project" value="UniProtKB-KW"/>
</dbReference>
<evidence type="ECO:0000256" key="1">
    <source>
        <dbReference type="ARBA" id="ARBA00022737"/>
    </source>
</evidence>
<reference evidence="5 6" key="1">
    <citation type="journal article" date="2021" name="Commun. Biol.">
        <title>The genome of Shorea leprosula (Dipterocarpaceae) highlights the ecological relevance of drought in aseasonal tropical rainforests.</title>
        <authorList>
            <person name="Ng K.K.S."/>
            <person name="Kobayashi M.J."/>
            <person name="Fawcett J.A."/>
            <person name="Hatakeyama M."/>
            <person name="Paape T."/>
            <person name="Ng C.H."/>
            <person name="Ang C.C."/>
            <person name="Tnah L.H."/>
            <person name="Lee C.T."/>
            <person name="Nishiyama T."/>
            <person name="Sese J."/>
            <person name="O'Brien M.J."/>
            <person name="Copetti D."/>
            <person name="Mohd Noor M.I."/>
            <person name="Ong R.C."/>
            <person name="Putra M."/>
            <person name="Sireger I.Z."/>
            <person name="Indrioko S."/>
            <person name="Kosugi Y."/>
            <person name="Izuno A."/>
            <person name="Isagi Y."/>
            <person name="Lee S.L."/>
            <person name="Shimizu K.K."/>
        </authorList>
    </citation>
    <scope>NUCLEOTIDE SEQUENCE [LARGE SCALE GENOMIC DNA]</scope>
    <source>
        <strain evidence="5">214</strain>
    </source>
</reference>
<sequence>MDTCLDGKLEDSIAQNHSYTILQHAEENPIANEFVKLYLNDLRDLAYDMEDILEEFVIDAKRSKLIAKSKERPSKRQRITSSVKNFFTSNKAKPNQEINSLVKDLSGRLQKIDNVMRSLNLTNLALKLEDKSRKVAVKKTT</sequence>
<gene>
    <name evidence="5" type="ORF">SLEP1_g49297</name>
</gene>
<dbReference type="Proteomes" id="UP001054252">
    <property type="component" value="Unassembled WGS sequence"/>
</dbReference>
<organism evidence="5 6">
    <name type="scientific">Rubroshorea leprosula</name>
    <dbReference type="NCBI Taxonomy" id="152421"/>
    <lineage>
        <taxon>Eukaryota</taxon>
        <taxon>Viridiplantae</taxon>
        <taxon>Streptophyta</taxon>
        <taxon>Embryophyta</taxon>
        <taxon>Tracheophyta</taxon>
        <taxon>Spermatophyta</taxon>
        <taxon>Magnoliopsida</taxon>
        <taxon>eudicotyledons</taxon>
        <taxon>Gunneridae</taxon>
        <taxon>Pentapetalae</taxon>
        <taxon>rosids</taxon>
        <taxon>malvids</taxon>
        <taxon>Malvales</taxon>
        <taxon>Dipterocarpaceae</taxon>
        <taxon>Rubroshorea</taxon>
    </lineage>
</organism>
<dbReference type="InterPro" id="IPR041118">
    <property type="entry name" value="Rx_N"/>
</dbReference>
<evidence type="ECO:0000256" key="2">
    <source>
        <dbReference type="ARBA" id="ARBA00022741"/>
    </source>
</evidence>
<dbReference type="Gene3D" id="1.20.5.4130">
    <property type="match status" value="1"/>
</dbReference>
<accession>A0AAV5LX65</accession>
<evidence type="ECO:0000313" key="5">
    <source>
        <dbReference type="EMBL" id="GKV41805.1"/>
    </source>
</evidence>
<keyword evidence="2" id="KW-0547">Nucleotide-binding</keyword>